<dbReference type="Gene3D" id="2.40.30.10">
    <property type="entry name" value="Translation factors"/>
    <property type="match status" value="1"/>
</dbReference>
<dbReference type="Gene3D" id="1.10.630.10">
    <property type="entry name" value="Cytochrome P450"/>
    <property type="match status" value="1"/>
</dbReference>
<dbReference type="InterPro" id="IPR023173">
    <property type="entry name" value="NADPH_Cyt_P450_Rdtase_alpha"/>
</dbReference>
<keyword evidence="8" id="KW-0521">NADP</keyword>
<evidence type="ECO:0000256" key="8">
    <source>
        <dbReference type="ARBA" id="ARBA00022857"/>
    </source>
</evidence>
<dbReference type="SUPFAM" id="SSF48264">
    <property type="entry name" value="Cytochrome P450"/>
    <property type="match status" value="1"/>
</dbReference>
<comment type="cofactor">
    <cofactor evidence="1">
        <name>FMN</name>
        <dbReference type="ChEBI" id="CHEBI:58210"/>
    </cofactor>
</comment>
<dbReference type="GO" id="GO:0050660">
    <property type="term" value="F:flavin adenine dinucleotide binding"/>
    <property type="evidence" value="ECO:0007669"/>
    <property type="project" value="TreeGrafter"/>
</dbReference>
<keyword evidence="4" id="KW-0813">Transport</keyword>
<sequence>MTLDSSSPARSHLVAACLPVGGAVVVLGGLAIWKRKQASKAQESESAESLPLPPLVSGGSWLFGHLTELAGEQRYDTIKAWAEKHGSTFRIRLPLWHRSGFLGMQRAHGVVVMSKEDQLKGLGGHESPFEERTSTDVIFGNLIFSGLTMGWHKGGHDHAQRKKELLKAMAPKVLRQRLPELFACAQEFCDRAQQQASASGGSVEVHANEEMVRIICDMFASAQMTGYRMGSVSRDGPGDAFLNDMDETLNYSLSATGWMGYHPLSRLFIGLSGLLSPAGRQARAARNRFFETAATILAAHEQKEADGRYDERRDGVNIAGVVAKLYKQGKVSRRDSVSDLVNYIFSSHDTGFGMAFCVHALSSRPELQQALREELEVALASCGGSAVDLAAADAALFVSADERLPLFNAVLKESLRLWPAPLWPGTCPLLPTGGLTWRECRRSSSLGGFRVPKDWMVCVPFYQAQRDLSTWGSDAEEFRPERWLQAGANVPVGAYTPFSSGLRACPGMNLGNTVLRVTLATLLLRHDILPVRNPRDTSILALYHGGLQCALRPQVREELPCLIKSKGMQRELKAAPKPPSAVGNGHSKELHDKPLLVLYGSNMGTCEELADRWVSLGEMLGMPCSKASLAEAISSDGPVDLRSAGTDCIVAIITSTYNGQAPDNAVDFERWLESDGASATVRNLRFACFGVGNRQWTNTFLSFPRRLQTRLEELGAVALVPMGEGDANSGQVSSAFDAWNRSLFSEIFKTFKLPVPAGIQDSLNPSFEVALHVGMEAREIQGGDATLILEDALARAKGSFLKNCRSWVTQVSLNRELLTDEAVAQGRSTRHIEVDLPEGHGYRAGDHLGVWGANPDEVVAAHMDYFRLPHDSVVSLSLLRESDASCLVPLRRKTDVWSTLAYCFDLQQPASMAQIGILAPLAACPAERADLEQLSSDAGCHAAKVLAGKRTLLEILKAYGSVKLQFGKFLGMLPAMKPRFYSISSSPIKCPNSLSITVSVVTGTTPSGRKHIGVCSNHLKEQPRLRPASVGLPADAEHYMPLILFVKDSGGLFRLPEPNVPVIMVGPGTGVAPMRGFLQERAAQGARENILFFGCRDRHELLYQSELEELQASGYLKLFVALSREPSVPKAYVQNLIEQESDLVVDFLQRGARIYVCGDASRMAPEVRATFQRVAEKIGLGDSFVASMVKQGRYCEDVWA</sequence>
<dbReference type="GO" id="GO:0003958">
    <property type="term" value="F:NADPH-hemoprotein reductase activity"/>
    <property type="evidence" value="ECO:0007669"/>
    <property type="project" value="UniProtKB-EC"/>
</dbReference>
<dbReference type="Pfam" id="PF00258">
    <property type="entry name" value="Flavodoxin_1"/>
    <property type="match status" value="1"/>
</dbReference>
<dbReference type="SUPFAM" id="SSF52218">
    <property type="entry name" value="Flavoproteins"/>
    <property type="match status" value="1"/>
</dbReference>
<dbReference type="Gene3D" id="1.20.990.10">
    <property type="entry name" value="NADPH-cytochrome p450 Reductase, Chain A, domain 3"/>
    <property type="match status" value="1"/>
</dbReference>
<keyword evidence="5" id="KW-0285">Flavoprotein</keyword>
<evidence type="ECO:0000259" key="14">
    <source>
        <dbReference type="PROSITE" id="PS51384"/>
    </source>
</evidence>
<protein>
    <recommendedName>
        <fullName evidence="10">NADPH--hemoprotein reductase</fullName>
        <ecNumber evidence="10">1.6.2.4</ecNumber>
    </recommendedName>
</protein>
<dbReference type="GO" id="GO:0010181">
    <property type="term" value="F:FMN binding"/>
    <property type="evidence" value="ECO:0007669"/>
    <property type="project" value="InterPro"/>
</dbReference>
<gene>
    <name evidence="15" type="primary">cypD</name>
    <name evidence="15" type="ORF">SNAT2548_LOCUS29181</name>
</gene>
<dbReference type="InterPro" id="IPR039261">
    <property type="entry name" value="FNR_nucleotide-bd"/>
</dbReference>
<dbReference type="AlphaFoldDB" id="A0A812T6D9"/>
<accession>A0A812T6D9</accession>
<keyword evidence="6" id="KW-0288">FMN</keyword>
<comment type="caution">
    <text evidence="15">The sequence shown here is derived from an EMBL/GenBank/DDBJ whole genome shotgun (WGS) entry which is preliminary data.</text>
</comment>
<dbReference type="OrthoDB" id="1470350at2759"/>
<comment type="similarity">
    <text evidence="3">In the N-terminal section; belongs to the cytochrome P450 family.</text>
</comment>
<keyword evidence="16" id="KW-1185">Reference proteome</keyword>
<dbReference type="EC" id="1.6.2.4" evidence="10"/>
<evidence type="ECO:0000256" key="2">
    <source>
        <dbReference type="ARBA" id="ARBA00001974"/>
    </source>
</evidence>
<dbReference type="InterPro" id="IPR029039">
    <property type="entry name" value="Flavoprotein-like_sf"/>
</dbReference>
<dbReference type="PANTHER" id="PTHR19384">
    <property type="entry name" value="NITRIC OXIDE SYNTHASE-RELATED"/>
    <property type="match status" value="1"/>
</dbReference>
<dbReference type="Gene3D" id="3.40.50.80">
    <property type="entry name" value="Nucleotide-binding domain of ferredoxin-NADP reductase (FNR) module"/>
    <property type="match status" value="1"/>
</dbReference>
<dbReference type="InterPro" id="IPR001709">
    <property type="entry name" value="Flavoprot_Pyr_Nucl_cyt_Rdtase"/>
</dbReference>
<dbReference type="PROSITE" id="PS50902">
    <property type="entry name" value="FLAVODOXIN_LIKE"/>
    <property type="match status" value="1"/>
</dbReference>
<feature type="domain" description="FAD-binding FR-type" evidence="14">
    <location>
        <begin position="804"/>
        <end position="1056"/>
    </location>
</feature>
<dbReference type="GO" id="GO:0016705">
    <property type="term" value="F:oxidoreductase activity, acting on paired donors, with incorporation or reduction of molecular oxygen"/>
    <property type="evidence" value="ECO:0007669"/>
    <property type="project" value="InterPro"/>
</dbReference>
<feature type="transmembrane region" description="Helical" evidence="12">
    <location>
        <begin position="12"/>
        <end position="33"/>
    </location>
</feature>
<dbReference type="InterPro" id="IPR036396">
    <property type="entry name" value="Cyt_P450_sf"/>
</dbReference>
<keyword evidence="7" id="KW-0274">FAD</keyword>
<dbReference type="SUPFAM" id="SSF63380">
    <property type="entry name" value="Riboflavin synthase domain-like"/>
    <property type="match status" value="1"/>
</dbReference>
<dbReference type="PROSITE" id="PS51384">
    <property type="entry name" value="FAD_FR"/>
    <property type="match status" value="1"/>
</dbReference>
<evidence type="ECO:0000256" key="4">
    <source>
        <dbReference type="ARBA" id="ARBA00022448"/>
    </source>
</evidence>
<dbReference type="InterPro" id="IPR001094">
    <property type="entry name" value="Flavdoxin-like"/>
</dbReference>
<proteinExistence type="inferred from homology"/>
<dbReference type="InterPro" id="IPR001128">
    <property type="entry name" value="Cyt_P450"/>
</dbReference>
<evidence type="ECO:0000313" key="16">
    <source>
        <dbReference type="Proteomes" id="UP000604046"/>
    </source>
</evidence>
<evidence type="ECO:0000256" key="12">
    <source>
        <dbReference type="SAM" id="Phobius"/>
    </source>
</evidence>
<dbReference type="GO" id="GO:0020037">
    <property type="term" value="F:heme binding"/>
    <property type="evidence" value="ECO:0007669"/>
    <property type="project" value="InterPro"/>
</dbReference>
<dbReference type="PRINTS" id="PR00371">
    <property type="entry name" value="FPNCR"/>
</dbReference>
<dbReference type="Pfam" id="PF00175">
    <property type="entry name" value="NAD_binding_1"/>
    <property type="match status" value="1"/>
</dbReference>
<dbReference type="GO" id="GO:0004497">
    <property type="term" value="F:monooxygenase activity"/>
    <property type="evidence" value="ECO:0007669"/>
    <property type="project" value="InterPro"/>
</dbReference>
<dbReference type="Pfam" id="PF00067">
    <property type="entry name" value="p450"/>
    <property type="match status" value="1"/>
</dbReference>
<dbReference type="Proteomes" id="UP000604046">
    <property type="component" value="Unassembled WGS sequence"/>
</dbReference>
<evidence type="ECO:0000256" key="3">
    <source>
        <dbReference type="ARBA" id="ARBA00010018"/>
    </source>
</evidence>
<dbReference type="SUPFAM" id="SSF52343">
    <property type="entry name" value="Ferredoxin reductase-like, C-terminal NADP-linked domain"/>
    <property type="match status" value="1"/>
</dbReference>
<evidence type="ECO:0000256" key="7">
    <source>
        <dbReference type="ARBA" id="ARBA00022827"/>
    </source>
</evidence>
<dbReference type="InterPro" id="IPR001433">
    <property type="entry name" value="OxRdtase_FAD/NAD-bd"/>
</dbReference>
<dbReference type="CDD" id="cd00302">
    <property type="entry name" value="cytochrome_P450"/>
    <property type="match status" value="1"/>
</dbReference>
<dbReference type="PRINTS" id="PR00369">
    <property type="entry name" value="FLAVODOXIN"/>
</dbReference>
<evidence type="ECO:0000256" key="6">
    <source>
        <dbReference type="ARBA" id="ARBA00022643"/>
    </source>
</evidence>
<keyword evidence="9" id="KW-0560">Oxidoreductase</keyword>
<feature type="domain" description="Flavodoxin-like" evidence="13">
    <location>
        <begin position="595"/>
        <end position="744"/>
    </location>
</feature>
<dbReference type="InterPro" id="IPR003097">
    <property type="entry name" value="CysJ-like_FAD-binding"/>
</dbReference>
<dbReference type="InterPro" id="IPR017938">
    <property type="entry name" value="Riboflavin_synthase-like_b-brl"/>
</dbReference>
<dbReference type="PROSITE" id="PS00086">
    <property type="entry name" value="CYTOCHROME_P450"/>
    <property type="match status" value="1"/>
</dbReference>
<keyword evidence="12" id="KW-1133">Transmembrane helix</keyword>
<evidence type="ECO:0000256" key="10">
    <source>
        <dbReference type="ARBA" id="ARBA00023797"/>
    </source>
</evidence>
<evidence type="ECO:0000256" key="9">
    <source>
        <dbReference type="ARBA" id="ARBA00023002"/>
    </source>
</evidence>
<dbReference type="Gene3D" id="3.40.50.360">
    <property type="match status" value="1"/>
</dbReference>
<comment type="cofactor">
    <cofactor evidence="2">
        <name>FAD</name>
        <dbReference type="ChEBI" id="CHEBI:57692"/>
    </cofactor>
</comment>
<dbReference type="GO" id="GO:0005829">
    <property type="term" value="C:cytosol"/>
    <property type="evidence" value="ECO:0007669"/>
    <property type="project" value="TreeGrafter"/>
</dbReference>
<dbReference type="InterPro" id="IPR017927">
    <property type="entry name" value="FAD-bd_FR_type"/>
</dbReference>
<keyword evidence="12" id="KW-0812">Transmembrane</keyword>
<evidence type="ECO:0000313" key="15">
    <source>
        <dbReference type="EMBL" id="CAE7521323.1"/>
    </source>
</evidence>
<name>A0A812T6D9_9DINO</name>
<reference evidence="15" key="1">
    <citation type="submission" date="2021-02" db="EMBL/GenBank/DDBJ databases">
        <authorList>
            <person name="Dougan E. K."/>
            <person name="Rhodes N."/>
            <person name="Thang M."/>
            <person name="Chan C."/>
        </authorList>
    </citation>
    <scope>NUCLEOTIDE SEQUENCE</scope>
</reference>
<dbReference type="InterPro" id="IPR017972">
    <property type="entry name" value="Cyt_P450_CS"/>
</dbReference>
<evidence type="ECO:0000256" key="11">
    <source>
        <dbReference type="ARBA" id="ARBA00049342"/>
    </source>
</evidence>
<dbReference type="PANTHER" id="PTHR19384:SF17">
    <property type="entry name" value="NADPH--CYTOCHROME P450 REDUCTASE"/>
    <property type="match status" value="1"/>
</dbReference>
<organism evidence="15 16">
    <name type="scientific">Symbiodinium natans</name>
    <dbReference type="NCBI Taxonomy" id="878477"/>
    <lineage>
        <taxon>Eukaryota</taxon>
        <taxon>Sar</taxon>
        <taxon>Alveolata</taxon>
        <taxon>Dinophyceae</taxon>
        <taxon>Suessiales</taxon>
        <taxon>Symbiodiniaceae</taxon>
        <taxon>Symbiodinium</taxon>
    </lineage>
</organism>
<dbReference type="EMBL" id="CAJNDS010002546">
    <property type="protein sequence ID" value="CAE7521323.1"/>
    <property type="molecule type" value="Genomic_DNA"/>
</dbReference>
<evidence type="ECO:0000256" key="5">
    <source>
        <dbReference type="ARBA" id="ARBA00022630"/>
    </source>
</evidence>
<keyword evidence="12" id="KW-0472">Membrane</keyword>
<comment type="catalytic activity">
    <reaction evidence="11">
        <text>2 oxidized [cytochrome P450] + NADPH = 2 reduced [cytochrome P450] + NADP(+) + H(+)</text>
        <dbReference type="Rhea" id="RHEA:24040"/>
        <dbReference type="Rhea" id="RHEA-COMP:14627"/>
        <dbReference type="Rhea" id="RHEA-COMP:14628"/>
        <dbReference type="ChEBI" id="CHEBI:15378"/>
        <dbReference type="ChEBI" id="CHEBI:55376"/>
        <dbReference type="ChEBI" id="CHEBI:57783"/>
        <dbReference type="ChEBI" id="CHEBI:58349"/>
        <dbReference type="ChEBI" id="CHEBI:60344"/>
        <dbReference type="EC" id="1.6.2.4"/>
    </reaction>
</comment>
<dbReference type="InterPro" id="IPR008254">
    <property type="entry name" value="Flavodoxin/NO_synth"/>
</dbReference>
<dbReference type="GO" id="GO:0005506">
    <property type="term" value="F:iron ion binding"/>
    <property type="evidence" value="ECO:0007669"/>
    <property type="project" value="InterPro"/>
</dbReference>
<evidence type="ECO:0000259" key="13">
    <source>
        <dbReference type="PROSITE" id="PS50902"/>
    </source>
</evidence>
<evidence type="ECO:0000256" key="1">
    <source>
        <dbReference type="ARBA" id="ARBA00001917"/>
    </source>
</evidence>
<dbReference type="Pfam" id="PF00667">
    <property type="entry name" value="FAD_binding_1"/>
    <property type="match status" value="1"/>
</dbReference>